<sequence>MKFAKGRTQPALSPRHAAASGVASAALRQSPLLQQQAAQLISVQHSALQQLQRKQLDSTVSQQISLDEEIPMQGKFDVAQQAALEDEEPLQGKFAAVVSQRQAESRNNTGMPDQLKSGIETLSGHAMDDVKVHYNSARPAAMQAHAYAQGTDIHIAPGQEQHLPHEAWHVAQQKQGRVKATTQLKGEAINDDPGLEHEADVMGARALQCKLIQAKVTQREKFDAGSGSVWHIHYDHIKLGNNQDSRVNFNGRSKKEIRQELGEKIDRYGLNVGGDLAASFRACIDYINAHF</sequence>
<dbReference type="EMBL" id="JALAAR010000002">
    <property type="protein sequence ID" value="MEH8016260.1"/>
    <property type="molecule type" value="Genomic_DNA"/>
</dbReference>
<name>A0ABU8C2X0_9GAMM</name>
<evidence type="ECO:0000313" key="3">
    <source>
        <dbReference type="EMBL" id="MEH8016260.1"/>
    </source>
</evidence>
<comment type="caution">
    <text evidence="3">The sequence shown here is derived from an EMBL/GenBank/DDBJ whole genome shotgun (WGS) entry which is preliminary data.</text>
</comment>
<dbReference type="RefSeq" id="WP_335734672.1">
    <property type="nucleotide sequence ID" value="NZ_JALAAR010000002.1"/>
</dbReference>
<feature type="domain" description="eCIS core" evidence="2">
    <location>
        <begin position="111"/>
        <end position="176"/>
    </location>
</feature>
<evidence type="ECO:0000256" key="1">
    <source>
        <dbReference type="SAM" id="MobiDB-lite"/>
    </source>
</evidence>
<dbReference type="Proteomes" id="UP001375382">
    <property type="component" value="Unassembled WGS sequence"/>
</dbReference>
<proteinExistence type="predicted"/>
<accession>A0ABU8C2X0</accession>
<feature type="region of interest" description="Disordered" evidence="1">
    <location>
        <begin position="1"/>
        <end position="25"/>
    </location>
</feature>
<protein>
    <submittedName>
        <fullName evidence="3">DUF4157 domain-containing protein</fullName>
    </submittedName>
</protein>
<evidence type="ECO:0000313" key="4">
    <source>
        <dbReference type="Proteomes" id="UP001375382"/>
    </source>
</evidence>
<dbReference type="Pfam" id="PF13699">
    <property type="entry name" value="eCIS_core"/>
    <property type="match status" value="1"/>
</dbReference>
<reference evidence="3 4" key="1">
    <citation type="journal article" date="2023" name="Ecotoxicol. Environ. Saf.">
        <title>Mercury remediation potential of mercury-resistant strain Rheinheimera metallidurans sp. nov. isolated from a municipal waste dumping site.</title>
        <authorList>
            <person name="Yadav V."/>
            <person name="Manjhi A."/>
            <person name="Vadakedath N."/>
        </authorList>
    </citation>
    <scope>NUCLEOTIDE SEQUENCE [LARGE SCALE GENOMIC DNA]</scope>
    <source>
        <strain evidence="3 4">E-49</strain>
    </source>
</reference>
<evidence type="ECO:0000259" key="2">
    <source>
        <dbReference type="Pfam" id="PF13699"/>
    </source>
</evidence>
<keyword evidence="4" id="KW-1185">Reference proteome</keyword>
<organism evidence="3 4">
    <name type="scientific">Rheinheimera muenzenbergensis</name>
    <dbReference type="NCBI Taxonomy" id="1193628"/>
    <lineage>
        <taxon>Bacteria</taxon>
        <taxon>Pseudomonadati</taxon>
        <taxon>Pseudomonadota</taxon>
        <taxon>Gammaproteobacteria</taxon>
        <taxon>Chromatiales</taxon>
        <taxon>Chromatiaceae</taxon>
        <taxon>Rheinheimera</taxon>
    </lineage>
</organism>
<dbReference type="InterPro" id="IPR025295">
    <property type="entry name" value="eCIS_core_dom"/>
</dbReference>
<gene>
    <name evidence="3" type="ORF">MN202_03345</name>
</gene>